<protein>
    <recommendedName>
        <fullName evidence="2">Fungal-type protein kinase domain-containing protein</fullName>
    </recommendedName>
</protein>
<dbReference type="Proteomes" id="UP000015241">
    <property type="component" value="Unassembled WGS sequence"/>
</dbReference>
<dbReference type="InterPro" id="IPR040976">
    <property type="entry name" value="Pkinase_fungal"/>
</dbReference>
<evidence type="ECO:0000256" key="1">
    <source>
        <dbReference type="SAM" id="MobiDB-lite"/>
    </source>
</evidence>
<proteinExistence type="predicted"/>
<keyword evidence="4" id="KW-1185">Reference proteome</keyword>
<feature type="compositionally biased region" description="Low complexity" evidence="1">
    <location>
        <begin position="228"/>
        <end position="244"/>
    </location>
</feature>
<gene>
    <name evidence="3" type="ORF">FOMPIDRAFT_1050033</name>
</gene>
<feature type="region of interest" description="Disordered" evidence="1">
    <location>
        <begin position="194"/>
        <end position="285"/>
    </location>
</feature>
<dbReference type="AlphaFoldDB" id="S8FPK6"/>
<name>S8FPK6_FOMSC</name>
<feature type="compositionally biased region" description="Basic and acidic residues" evidence="1">
    <location>
        <begin position="206"/>
        <end position="223"/>
    </location>
</feature>
<reference evidence="3 4" key="1">
    <citation type="journal article" date="2012" name="Science">
        <title>The Paleozoic origin of enzymatic lignin decomposition reconstructed from 31 fungal genomes.</title>
        <authorList>
            <person name="Floudas D."/>
            <person name="Binder M."/>
            <person name="Riley R."/>
            <person name="Barry K."/>
            <person name="Blanchette R.A."/>
            <person name="Henrissat B."/>
            <person name="Martinez A.T."/>
            <person name="Otillar R."/>
            <person name="Spatafora J.W."/>
            <person name="Yadav J.S."/>
            <person name="Aerts A."/>
            <person name="Benoit I."/>
            <person name="Boyd A."/>
            <person name="Carlson A."/>
            <person name="Copeland A."/>
            <person name="Coutinho P.M."/>
            <person name="de Vries R.P."/>
            <person name="Ferreira P."/>
            <person name="Findley K."/>
            <person name="Foster B."/>
            <person name="Gaskell J."/>
            <person name="Glotzer D."/>
            <person name="Gorecki P."/>
            <person name="Heitman J."/>
            <person name="Hesse C."/>
            <person name="Hori C."/>
            <person name="Igarashi K."/>
            <person name="Jurgens J.A."/>
            <person name="Kallen N."/>
            <person name="Kersten P."/>
            <person name="Kohler A."/>
            <person name="Kuees U."/>
            <person name="Kumar T.K.A."/>
            <person name="Kuo A."/>
            <person name="LaButti K."/>
            <person name="Larrondo L.F."/>
            <person name="Lindquist E."/>
            <person name="Ling A."/>
            <person name="Lombard V."/>
            <person name="Lucas S."/>
            <person name="Lundell T."/>
            <person name="Martin R."/>
            <person name="McLaughlin D.J."/>
            <person name="Morgenstern I."/>
            <person name="Morin E."/>
            <person name="Murat C."/>
            <person name="Nagy L.G."/>
            <person name="Nolan M."/>
            <person name="Ohm R.A."/>
            <person name="Patyshakuliyeva A."/>
            <person name="Rokas A."/>
            <person name="Ruiz-Duenas F.J."/>
            <person name="Sabat G."/>
            <person name="Salamov A."/>
            <person name="Samejima M."/>
            <person name="Schmutz J."/>
            <person name="Slot J.C."/>
            <person name="St John F."/>
            <person name="Stenlid J."/>
            <person name="Sun H."/>
            <person name="Sun S."/>
            <person name="Syed K."/>
            <person name="Tsang A."/>
            <person name="Wiebenga A."/>
            <person name="Young D."/>
            <person name="Pisabarro A."/>
            <person name="Eastwood D.C."/>
            <person name="Martin F."/>
            <person name="Cullen D."/>
            <person name="Grigoriev I.V."/>
            <person name="Hibbett D.S."/>
        </authorList>
    </citation>
    <scope>NUCLEOTIDE SEQUENCE</scope>
    <source>
        <strain evidence="4">FP-58527</strain>
    </source>
</reference>
<dbReference type="STRING" id="743788.S8FPK6"/>
<sequence>MRLSPQDWKQLFVEASSQAAAHAKSIKQAYAGDTRWDVDIHSFVEAVFLEGRGEEYQLSASDMPVKHVLGQPKEMEASKRISTVTDALLSQLYGANGPKDTTRANVMCKASIEHHAEESGRQEPVLTYVRKVGIRTGEDIGEHDMKETNDCTYREEETSKPTWEWAMVPIKLERTQVTESNDLSEIPLRKEENGTFVALSNTPRATPDDEAHTEGVRVRESRSKKPQGRPQSPSARPSQRPSSALEMQRGNGSTTSKRKHEPKTHESQAGIEPSPKRARTSQADVVRDITEKELQLIKYLNNTMSRNIRSYAIGWLIEDDTLRLVYADRMGVVFTKPFEFLGKDATLFSLVIAAMGAASEHGLGVHPNVHRPRLSGDNTDEQYEVATLLLDGQGEAGSEVLEYDFDVDEKVHRSVYTEFGLVGRGMTVIPVKARPRVGAAPG</sequence>
<evidence type="ECO:0000259" key="2">
    <source>
        <dbReference type="Pfam" id="PF17667"/>
    </source>
</evidence>
<dbReference type="OrthoDB" id="2803541at2759"/>
<feature type="domain" description="Fungal-type protein kinase" evidence="2">
    <location>
        <begin position="288"/>
        <end position="385"/>
    </location>
</feature>
<accession>S8FPK6</accession>
<feature type="non-terminal residue" evidence="3">
    <location>
        <position position="442"/>
    </location>
</feature>
<organism evidence="3 4">
    <name type="scientific">Fomitopsis schrenkii</name>
    <name type="common">Brown rot fungus</name>
    <dbReference type="NCBI Taxonomy" id="2126942"/>
    <lineage>
        <taxon>Eukaryota</taxon>
        <taxon>Fungi</taxon>
        <taxon>Dikarya</taxon>
        <taxon>Basidiomycota</taxon>
        <taxon>Agaricomycotina</taxon>
        <taxon>Agaricomycetes</taxon>
        <taxon>Polyporales</taxon>
        <taxon>Fomitopsis</taxon>
    </lineage>
</organism>
<evidence type="ECO:0000313" key="4">
    <source>
        <dbReference type="Proteomes" id="UP000015241"/>
    </source>
</evidence>
<evidence type="ECO:0000313" key="3">
    <source>
        <dbReference type="EMBL" id="EPT00210.1"/>
    </source>
</evidence>
<dbReference type="EMBL" id="KE504151">
    <property type="protein sequence ID" value="EPT00210.1"/>
    <property type="molecule type" value="Genomic_DNA"/>
</dbReference>
<dbReference type="Pfam" id="PF17667">
    <property type="entry name" value="Pkinase_fungal"/>
    <property type="match status" value="1"/>
</dbReference>
<dbReference type="InParanoid" id="S8FPK6"/>
<dbReference type="HOGENOM" id="CLU_620501_0_0_1"/>